<dbReference type="EMBL" id="JANBUJ010000084">
    <property type="protein sequence ID" value="KAJ2774595.1"/>
    <property type="molecule type" value="Genomic_DNA"/>
</dbReference>
<sequence>MTPANEAGNTASPRAMPSVGNDSGPADIKCLGLGLGGVPTAGSAVAAGPSMGGEHGLTAECTGQLSRDWVQSIIAQAVLTSSAPGAEGMVVGAPSGAASQDSGPAASSDSDSDDISRSLSLFLSHQLAEAPHPPADQTAMPFPALMAKGLPSMDLSAHAGLGAAFTDMLDIGYDHGSRRVISMPNPLGNLSFEIPINPPMDAPAMSMPGHMCKEPSALGVAPVAASLLAASRASQRQVSSGALLGAGGMAGLFALCPPAVARAAMPLAPALAYADGQAGRRAAEESSSPEEPMSQQMSPKLRRGQTVERLCRREGARGEAPSPAGGMAPGAHSSASTPLLETAGGPLASSLLPHRVDRQLAEGTRPLLFVRPSTKPVQSRRRKRRCISTNDELLPGLLGPGGCGGGGGSGGGISGNGNGGMLDDPHSTQWQRISEQRRRDAMRENFDLLKRMLPQEYMSSDDGRELARPVLLSRFLRWVDDTLIEMENLKSEVARLRLLLPGANMAAAAAAAGYWAHGPAMSVPAQHAPPPAAASPARLVSAPPSAHPL</sequence>
<comment type="caution">
    <text evidence="1">The sequence shown here is derived from an EMBL/GenBank/DDBJ whole genome shotgun (WGS) entry which is preliminary data.</text>
</comment>
<organism evidence="1 2">
    <name type="scientific">Coemansia nantahalensis</name>
    <dbReference type="NCBI Taxonomy" id="2789366"/>
    <lineage>
        <taxon>Eukaryota</taxon>
        <taxon>Fungi</taxon>
        <taxon>Fungi incertae sedis</taxon>
        <taxon>Zoopagomycota</taxon>
        <taxon>Kickxellomycotina</taxon>
        <taxon>Kickxellomycetes</taxon>
        <taxon>Kickxellales</taxon>
        <taxon>Kickxellaceae</taxon>
        <taxon>Coemansia</taxon>
    </lineage>
</organism>
<name>A0ACC1K758_9FUNG</name>
<accession>A0ACC1K758</accession>
<evidence type="ECO:0000313" key="1">
    <source>
        <dbReference type="EMBL" id="KAJ2774595.1"/>
    </source>
</evidence>
<gene>
    <name evidence="1" type="ORF">IWQ57_000748</name>
</gene>
<protein>
    <submittedName>
        <fullName evidence="1">Uncharacterized protein</fullName>
    </submittedName>
</protein>
<reference evidence="1" key="1">
    <citation type="submission" date="2022-07" db="EMBL/GenBank/DDBJ databases">
        <title>Phylogenomic reconstructions and comparative analyses of Kickxellomycotina fungi.</title>
        <authorList>
            <person name="Reynolds N.K."/>
            <person name="Stajich J.E."/>
            <person name="Barry K."/>
            <person name="Grigoriev I.V."/>
            <person name="Crous P."/>
            <person name="Smith M.E."/>
        </authorList>
    </citation>
    <scope>NUCLEOTIDE SEQUENCE</scope>
    <source>
        <strain evidence="1">CBS 109366</strain>
    </source>
</reference>
<proteinExistence type="predicted"/>
<dbReference type="Proteomes" id="UP001140234">
    <property type="component" value="Unassembled WGS sequence"/>
</dbReference>
<evidence type="ECO:0000313" key="2">
    <source>
        <dbReference type="Proteomes" id="UP001140234"/>
    </source>
</evidence>
<keyword evidence="2" id="KW-1185">Reference proteome</keyword>